<dbReference type="PANTHER" id="PTHR43707:SF1">
    <property type="entry name" value="HISTIDINE--TRNA LIGASE, MITOCHONDRIAL-RELATED"/>
    <property type="match status" value="1"/>
</dbReference>
<protein>
    <recommendedName>
        <fullName evidence="2">histidine--tRNA ligase</fullName>
        <ecNumber evidence="2">6.1.1.21</ecNumber>
    </recommendedName>
    <alternativeName>
        <fullName evidence="4">Histidyl-tRNA synthetase</fullName>
    </alternativeName>
</protein>
<feature type="binding site" evidence="6">
    <location>
        <position position="37"/>
    </location>
    <ligand>
        <name>L-histidine</name>
        <dbReference type="ChEBI" id="CHEBI:57595"/>
    </ligand>
</feature>
<feature type="binding site" evidence="6">
    <location>
        <position position="193"/>
    </location>
    <ligand>
        <name>L-histidine</name>
        <dbReference type="ChEBI" id="CHEBI:57595"/>
    </ligand>
</feature>
<dbReference type="EMBL" id="HBEO01007377">
    <property type="protein sequence ID" value="CAD8474313.1"/>
    <property type="molecule type" value="Transcribed_RNA"/>
</dbReference>
<evidence type="ECO:0000256" key="3">
    <source>
        <dbReference type="ARBA" id="ARBA00022741"/>
    </source>
</evidence>
<dbReference type="InterPro" id="IPR041715">
    <property type="entry name" value="HisRS-like_core"/>
</dbReference>
<dbReference type="SUPFAM" id="SSF52954">
    <property type="entry name" value="Class II aaRS ABD-related"/>
    <property type="match status" value="1"/>
</dbReference>
<dbReference type="InterPro" id="IPR045864">
    <property type="entry name" value="aa-tRNA-synth_II/BPL/LPL"/>
</dbReference>
<dbReference type="Gene3D" id="3.30.930.10">
    <property type="entry name" value="Bira Bifunctional Protein, Domain 2"/>
    <property type="match status" value="1"/>
</dbReference>
<feature type="binding site" evidence="6">
    <location>
        <begin position="197"/>
        <end position="198"/>
    </location>
    <ligand>
        <name>L-histidine</name>
        <dbReference type="ChEBI" id="CHEBI:57595"/>
    </ligand>
</feature>
<feature type="domain" description="Anticodon-binding" evidence="7">
    <location>
        <begin position="264"/>
        <end position="335"/>
    </location>
</feature>
<dbReference type="GO" id="GO:0004821">
    <property type="term" value="F:histidine-tRNA ligase activity"/>
    <property type="evidence" value="ECO:0007669"/>
    <property type="project" value="UniProtKB-EC"/>
</dbReference>
<dbReference type="CDD" id="cd00773">
    <property type="entry name" value="HisRS-like_core"/>
    <property type="match status" value="1"/>
</dbReference>
<feature type="domain" description="Class II Histidinyl-tRNA synthetase (HisRS)-like catalytic core" evidence="8">
    <location>
        <begin position="9"/>
        <end position="239"/>
    </location>
</feature>
<dbReference type="Pfam" id="PF03129">
    <property type="entry name" value="HGTP_anticodon"/>
    <property type="match status" value="1"/>
</dbReference>
<evidence type="ECO:0000259" key="7">
    <source>
        <dbReference type="Pfam" id="PF03129"/>
    </source>
</evidence>
<proteinExistence type="inferred from homology"/>
<dbReference type="Pfam" id="PF13393">
    <property type="entry name" value="tRNA-synt_His"/>
    <property type="match status" value="1"/>
</dbReference>
<reference evidence="9" key="1">
    <citation type="submission" date="2021-01" db="EMBL/GenBank/DDBJ databases">
        <authorList>
            <person name="Corre E."/>
            <person name="Pelletier E."/>
            <person name="Niang G."/>
            <person name="Scheremetjew M."/>
            <person name="Finn R."/>
            <person name="Kale V."/>
            <person name="Holt S."/>
            <person name="Cochrane G."/>
            <person name="Meng A."/>
            <person name="Brown T."/>
            <person name="Cohen L."/>
        </authorList>
    </citation>
    <scope>NUCLEOTIDE SEQUENCE</scope>
    <source>
        <strain evidence="9">CCMP325</strain>
    </source>
</reference>
<evidence type="ECO:0000256" key="5">
    <source>
        <dbReference type="ARBA" id="ARBA00047639"/>
    </source>
</evidence>
<dbReference type="GO" id="GO:0006427">
    <property type="term" value="P:histidyl-tRNA aminoacylation"/>
    <property type="evidence" value="ECO:0007669"/>
    <property type="project" value="TreeGrafter"/>
</dbReference>
<evidence type="ECO:0000313" key="9">
    <source>
        <dbReference type="EMBL" id="CAD8474313.1"/>
    </source>
</evidence>
<dbReference type="GO" id="GO:0000166">
    <property type="term" value="F:nucleotide binding"/>
    <property type="evidence" value="ECO:0007669"/>
    <property type="project" value="UniProtKB-KW"/>
</dbReference>
<accession>A0A7S0E6V0</accession>
<dbReference type="PANTHER" id="PTHR43707">
    <property type="entry name" value="HISTIDYL-TRNA SYNTHETASE"/>
    <property type="match status" value="1"/>
</dbReference>
<dbReference type="PIRSF" id="PIRSF001549">
    <property type="entry name" value="His-tRNA_synth"/>
    <property type="match status" value="1"/>
</dbReference>
<evidence type="ECO:0000256" key="1">
    <source>
        <dbReference type="ARBA" id="ARBA00008226"/>
    </source>
</evidence>
<comment type="catalytic activity">
    <reaction evidence="5">
        <text>tRNA(His) + L-histidine + ATP = L-histidyl-tRNA(His) + AMP + diphosphate + H(+)</text>
        <dbReference type="Rhea" id="RHEA:17313"/>
        <dbReference type="Rhea" id="RHEA-COMP:9665"/>
        <dbReference type="Rhea" id="RHEA-COMP:9689"/>
        <dbReference type="ChEBI" id="CHEBI:15378"/>
        <dbReference type="ChEBI" id="CHEBI:30616"/>
        <dbReference type="ChEBI" id="CHEBI:33019"/>
        <dbReference type="ChEBI" id="CHEBI:57595"/>
        <dbReference type="ChEBI" id="CHEBI:78442"/>
        <dbReference type="ChEBI" id="CHEBI:78527"/>
        <dbReference type="ChEBI" id="CHEBI:456215"/>
        <dbReference type="EC" id="6.1.1.21"/>
    </reaction>
</comment>
<comment type="similarity">
    <text evidence="1">Belongs to the class-II aminoacyl-tRNA synthetase family.</text>
</comment>
<dbReference type="InterPro" id="IPR004516">
    <property type="entry name" value="HisRS/HisZ"/>
</dbReference>
<dbReference type="InterPro" id="IPR036621">
    <property type="entry name" value="Anticodon-bd_dom_sf"/>
</dbReference>
<dbReference type="Gene3D" id="3.40.50.800">
    <property type="entry name" value="Anticodon-binding domain"/>
    <property type="match status" value="1"/>
</dbReference>
<feature type="binding site" evidence="6">
    <location>
        <position position="23"/>
    </location>
    <ligand>
        <name>L-histidine</name>
        <dbReference type="ChEBI" id="CHEBI:57595"/>
    </ligand>
</feature>
<dbReference type="SUPFAM" id="SSF55681">
    <property type="entry name" value="Class II aaRS and biotin synthetases"/>
    <property type="match status" value="1"/>
</dbReference>
<sequence length="386" mass="43557">MIISKEKELSFPLKWFSIPQCWRFENVQRGRKREHFQWNMDIIGVKNVAAEAELIFAIISLYQSLHLSSGDVGIKVNSRKVLNSVLKIMDVPDEDFSSICITLDKLDKIGKDRVVEDLMGAHNLQHECCLNIVKVVSCTSLEALEETVRELNKEAHAAVPELRSALDELRLLFSLLDSFGVMEYVTFDASVVRGLAYYTGIVWEGFDLSGEFRAICGGGRYDNLMKLYGAQNEISCVGFGFGDCVIMEVLAKRNLLPQTKKTCDVVVSAYNQEMLIYACNITSQLRQTEVIVDLSLQPKSRIGHIFDYADRSGADYMIFVAPDEIARGKVRIKALRACFNETDLRHFMSLRDETFELAEDGKQLDVPLASISLFVQELHALKSASR</sequence>
<dbReference type="EC" id="6.1.1.21" evidence="2"/>
<evidence type="ECO:0000256" key="2">
    <source>
        <dbReference type="ARBA" id="ARBA00012815"/>
    </source>
</evidence>
<organism evidence="9">
    <name type="scientific">Hanusia phi</name>
    <dbReference type="NCBI Taxonomy" id="3032"/>
    <lineage>
        <taxon>Eukaryota</taxon>
        <taxon>Cryptophyceae</taxon>
        <taxon>Pyrenomonadales</taxon>
        <taxon>Geminigeraceae</taxon>
        <taxon>Hanusia</taxon>
    </lineage>
</organism>
<evidence type="ECO:0000256" key="4">
    <source>
        <dbReference type="ARBA" id="ARBA00030619"/>
    </source>
</evidence>
<gene>
    <name evidence="9" type="ORF">HPHI1048_LOCUS5198</name>
</gene>
<keyword evidence="3" id="KW-0547">Nucleotide-binding</keyword>
<dbReference type="GO" id="GO:0005737">
    <property type="term" value="C:cytoplasm"/>
    <property type="evidence" value="ECO:0007669"/>
    <property type="project" value="InterPro"/>
</dbReference>
<dbReference type="AlphaFoldDB" id="A0A7S0E6V0"/>
<evidence type="ECO:0000256" key="6">
    <source>
        <dbReference type="PIRSR" id="PIRSR001549-1"/>
    </source>
</evidence>
<name>A0A7S0E6V0_9CRYP</name>
<dbReference type="InterPro" id="IPR004154">
    <property type="entry name" value="Anticodon-bd"/>
</dbReference>
<feature type="binding site" evidence="6">
    <location>
        <position position="41"/>
    </location>
    <ligand>
        <name>L-histidine</name>
        <dbReference type="ChEBI" id="CHEBI:57595"/>
    </ligand>
</feature>
<evidence type="ECO:0000259" key="8">
    <source>
        <dbReference type="Pfam" id="PF13393"/>
    </source>
</evidence>